<evidence type="ECO:0000313" key="2">
    <source>
        <dbReference type="Proteomes" id="UP000183263"/>
    </source>
</evidence>
<evidence type="ECO:0000313" key="1">
    <source>
        <dbReference type="EMBL" id="SDI54626.1"/>
    </source>
</evidence>
<accession>A0A1G8LFZ3</accession>
<dbReference type="Gene3D" id="3.40.190.10">
    <property type="entry name" value="Periplasmic binding protein-like II"/>
    <property type="match status" value="1"/>
</dbReference>
<name>A0A1G8LFZ3_9NOCA</name>
<dbReference type="Proteomes" id="UP000183263">
    <property type="component" value="Unassembled WGS sequence"/>
</dbReference>
<dbReference type="RefSeq" id="WP_072738587.1">
    <property type="nucleotide sequence ID" value="NZ_CP048813.1"/>
</dbReference>
<protein>
    <submittedName>
        <fullName evidence="1">Uncharacterized protein</fullName>
    </submittedName>
</protein>
<proteinExistence type="predicted"/>
<dbReference type="AlphaFoldDB" id="A0A1G8LFZ3"/>
<gene>
    <name evidence="1" type="ORF">SAMN05444695_108155</name>
</gene>
<keyword evidence="2" id="KW-1185">Reference proteome</keyword>
<dbReference type="OrthoDB" id="8877897at2"/>
<organism evidence="1 2">
    <name type="scientific">Rhodococcus triatomae</name>
    <dbReference type="NCBI Taxonomy" id="300028"/>
    <lineage>
        <taxon>Bacteria</taxon>
        <taxon>Bacillati</taxon>
        <taxon>Actinomycetota</taxon>
        <taxon>Actinomycetes</taxon>
        <taxon>Mycobacteriales</taxon>
        <taxon>Nocardiaceae</taxon>
        <taxon>Rhodococcus</taxon>
    </lineage>
</organism>
<reference evidence="1 2" key="1">
    <citation type="submission" date="2016-10" db="EMBL/GenBank/DDBJ databases">
        <authorList>
            <person name="de Groot N.N."/>
        </authorList>
    </citation>
    <scope>NUCLEOTIDE SEQUENCE [LARGE SCALE GENOMIC DNA]</scope>
    <source>
        <strain evidence="1 2">DSM 44892</strain>
    </source>
</reference>
<dbReference type="EMBL" id="FNDN01000008">
    <property type="protein sequence ID" value="SDI54626.1"/>
    <property type="molecule type" value="Genomic_DNA"/>
</dbReference>
<sequence>MFTDVDLTGPLSYSALVFRDDFIAKHPEEVADFVQGTARAIRWTQTTPRAEVIDRFVTVIEARGRNEDTEFVLQWRSAGVPEPGGPIAAEDFGIWIDQSVRLGIQDEGAVEPVDLFSNEYNPYANGAYPPDAGPDGDAISAG</sequence>